<dbReference type="Proteomes" id="UP000442334">
    <property type="component" value="Unassembled WGS sequence"/>
</dbReference>
<dbReference type="Proteomes" id="UP000283684">
    <property type="component" value="Unassembled WGS sequence"/>
</dbReference>
<dbReference type="EMBL" id="WCUP01000007">
    <property type="protein sequence ID" value="KAB4109134.1"/>
    <property type="molecule type" value="Genomic_DNA"/>
</dbReference>
<evidence type="ECO:0000313" key="9">
    <source>
        <dbReference type="Proteomes" id="UP000438773"/>
    </source>
</evidence>
<evidence type="ECO:0000313" key="8">
    <source>
        <dbReference type="Proteomes" id="UP000283684"/>
    </source>
</evidence>
<dbReference type="Proteomes" id="UP000441711">
    <property type="component" value="Unassembled WGS sequence"/>
</dbReference>
<evidence type="ECO:0000313" key="4">
    <source>
        <dbReference type="EMBL" id="KAB4185472.1"/>
    </source>
</evidence>
<reference evidence="6 8" key="2">
    <citation type="submission" date="2018-08" db="EMBL/GenBank/DDBJ databases">
        <title>A genome reference for cultivated species of the human gut microbiota.</title>
        <authorList>
            <person name="Zou Y."/>
            <person name="Xue W."/>
            <person name="Luo G."/>
        </authorList>
    </citation>
    <scope>NUCLEOTIDE SEQUENCE [LARGE SCALE GENOMIC DNA]</scope>
    <source>
        <strain evidence="6 8">AM50-4</strain>
    </source>
</reference>
<evidence type="ECO:0000313" key="7">
    <source>
        <dbReference type="Proteomes" id="UP000095766"/>
    </source>
</evidence>
<dbReference type="EMBL" id="JAQNSI010000211">
    <property type="protein sequence ID" value="MDC1900463.1"/>
    <property type="molecule type" value="Genomic_DNA"/>
</dbReference>
<gene>
    <name evidence="6" type="ORF">DW988_02895</name>
    <name evidence="1" type="ORF">ERS852510_00569</name>
    <name evidence="4" type="ORF">GAQ34_10515</name>
    <name evidence="2" type="ORF">GAQ70_11370</name>
    <name evidence="3" type="ORF">GAQ75_10130</name>
    <name evidence="5" type="ORF">POZ10_07510</name>
</gene>
<protein>
    <submittedName>
        <fullName evidence="5">DUF6169 family protein</fullName>
    </submittedName>
</protein>
<reference evidence="1 7" key="1">
    <citation type="submission" date="2015-09" db="EMBL/GenBank/DDBJ databases">
        <authorList>
            <consortium name="Pathogen Informatics"/>
        </authorList>
    </citation>
    <scope>NUCLEOTIDE SEQUENCE [LARGE SCALE GENOMIC DNA]</scope>
    <source>
        <strain evidence="1 7">2789STDY5834898</strain>
    </source>
</reference>
<dbReference type="EMBL" id="WCUA01000009">
    <property type="protein sequence ID" value="KAB4185472.1"/>
    <property type="molecule type" value="Genomic_DNA"/>
</dbReference>
<reference evidence="5" key="4">
    <citation type="submission" date="2022-10" db="EMBL/GenBank/DDBJ databases">
        <title>Human gut microbiome strain richness.</title>
        <authorList>
            <person name="Chen-Liaw A."/>
        </authorList>
    </citation>
    <scope>NUCLEOTIDE SEQUENCE</scope>
    <source>
        <strain evidence="5">1001713st1_F9_1001713B170221_170320</strain>
    </source>
</reference>
<evidence type="ECO:0000313" key="1">
    <source>
        <dbReference type="EMBL" id="CUO97934.1"/>
    </source>
</evidence>
<organism evidence="1 7">
    <name type="scientific">Bacteroides uniformis</name>
    <dbReference type="NCBI Taxonomy" id="820"/>
    <lineage>
        <taxon>Bacteria</taxon>
        <taxon>Pseudomonadati</taxon>
        <taxon>Bacteroidota</taxon>
        <taxon>Bacteroidia</taxon>
        <taxon>Bacteroidales</taxon>
        <taxon>Bacteroidaceae</taxon>
        <taxon>Bacteroides</taxon>
    </lineage>
</organism>
<dbReference type="Proteomes" id="UP000095766">
    <property type="component" value="Unassembled WGS sequence"/>
</dbReference>
<evidence type="ECO:0000313" key="5">
    <source>
        <dbReference type="EMBL" id="MDC1900463.1"/>
    </source>
</evidence>
<proteinExistence type="predicted"/>
<reference evidence="9 10" key="3">
    <citation type="journal article" date="2019" name="Nat. Med.">
        <title>A library of human gut bacterial isolates paired with longitudinal multiomics data enables mechanistic microbiome research.</title>
        <authorList>
            <person name="Poyet M."/>
            <person name="Groussin M."/>
            <person name="Gibbons S.M."/>
            <person name="Avila-Pacheco J."/>
            <person name="Jiang X."/>
            <person name="Kearney S.M."/>
            <person name="Perrotta A.R."/>
            <person name="Berdy B."/>
            <person name="Zhao S."/>
            <person name="Lieberman T.D."/>
            <person name="Swanson P.K."/>
            <person name="Smith M."/>
            <person name="Roesemann S."/>
            <person name="Alexander J.E."/>
            <person name="Rich S.A."/>
            <person name="Livny J."/>
            <person name="Vlamakis H."/>
            <person name="Clish C."/>
            <person name="Bullock K."/>
            <person name="Deik A."/>
            <person name="Scott J."/>
            <person name="Pierce K.A."/>
            <person name="Xavier R.J."/>
            <person name="Alm E.J."/>
        </authorList>
    </citation>
    <scope>NUCLEOTIDE SEQUENCE [LARGE SCALE GENOMIC DNA]</scope>
    <source>
        <strain evidence="4 11">BIOML-A21</strain>
        <strain evidence="2 10">BIOML-A36</strain>
        <strain evidence="3 9">BIOML-A37</strain>
    </source>
</reference>
<evidence type="ECO:0000313" key="11">
    <source>
        <dbReference type="Proteomes" id="UP000442334"/>
    </source>
</evidence>
<dbReference type="Proteomes" id="UP001222603">
    <property type="component" value="Unassembled WGS sequence"/>
</dbReference>
<evidence type="ECO:0000313" key="6">
    <source>
        <dbReference type="EMBL" id="RGZ50813.1"/>
    </source>
</evidence>
<dbReference type="EMBL" id="CZAO01000002">
    <property type="protein sequence ID" value="CUO97934.1"/>
    <property type="molecule type" value="Genomic_DNA"/>
</dbReference>
<dbReference type="EMBL" id="WCUQ01000005">
    <property type="protein sequence ID" value="KAB4124929.1"/>
    <property type="molecule type" value="Genomic_DNA"/>
</dbReference>
<dbReference type="Proteomes" id="UP000438773">
    <property type="component" value="Unassembled WGS sequence"/>
</dbReference>
<name>A0A174JDY3_BACUN</name>
<sequence>MELSSQLPYEITEESEWNYSFITKHGIVYHAYFIDFSIYHSAFNDVYTFNIEPETDIPHPIDNRIAQTIAHLLKLFFSVRERAMIMVCDNLDGKEEKRKILFSRWFLKYDDGCIIKYDAATTTDEYQLYVSIYLNKTNSRRDELVAAFYDLVKNNLYPID</sequence>
<dbReference type="Pfam" id="PF19666">
    <property type="entry name" value="DUF6169"/>
    <property type="match status" value="1"/>
</dbReference>
<dbReference type="RefSeq" id="WP_057252509.1">
    <property type="nucleotide sequence ID" value="NZ_CAXSUA010000006.1"/>
</dbReference>
<evidence type="ECO:0000313" key="10">
    <source>
        <dbReference type="Proteomes" id="UP000441711"/>
    </source>
</evidence>
<dbReference type="EMBL" id="QSEE01000002">
    <property type="protein sequence ID" value="RGZ50813.1"/>
    <property type="molecule type" value="Genomic_DNA"/>
</dbReference>
<accession>A0A174JDY3</accession>
<dbReference type="AlphaFoldDB" id="A0A174JDY3"/>
<evidence type="ECO:0000313" key="3">
    <source>
        <dbReference type="EMBL" id="KAB4124929.1"/>
    </source>
</evidence>
<evidence type="ECO:0000313" key="2">
    <source>
        <dbReference type="EMBL" id="KAB4109134.1"/>
    </source>
</evidence>
<dbReference type="InterPro" id="IPR046167">
    <property type="entry name" value="DUF6169"/>
</dbReference>